<evidence type="ECO:0000313" key="12">
    <source>
        <dbReference type="Proteomes" id="UP001196870"/>
    </source>
</evidence>
<dbReference type="HAMAP" id="MF_00772">
    <property type="entry name" value="OGT"/>
    <property type="match status" value="1"/>
</dbReference>
<reference evidence="12" key="1">
    <citation type="journal article" date="2021" name="Syst. Appl. Microbiol.">
        <title>Roseomonas hellenica sp. nov., isolated from roots of wild-growing Alkanna tinctoria.</title>
        <authorList>
            <person name="Rat A."/>
            <person name="Naranjo H.D."/>
            <person name="Lebbe L."/>
            <person name="Cnockaert M."/>
            <person name="Krigas N."/>
            <person name="Grigoriadou K."/>
            <person name="Maloupa E."/>
            <person name="Willems A."/>
        </authorList>
    </citation>
    <scope>NUCLEOTIDE SEQUENCE [LARGE SCALE GENOMIC DNA]</scope>
    <source>
        <strain evidence="12">LMG 31523</strain>
    </source>
</reference>
<sequence>MAPSLSRPWSPSLQLLLDRVASPIGTILLVSDGEALRALFFEDHEPRMHRQLQRLYGAYALTPAEGPAAPREALDAYFAGDLAALDRVPVQTGGTEFQRRVWAALRPIPPGTTTTYGRLAAELGRASASRAVGFANGANPVSIVVPCHRVVGADASLTGYGGGLERKAWLLDHERRYASGAVLI</sequence>
<dbReference type="InterPro" id="IPR008332">
    <property type="entry name" value="MethylG_MeTrfase_N"/>
</dbReference>
<feature type="domain" description="Methylated-DNA-[protein]-cysteine S-methyltransferase DNA binding" evidence="9">
    <location>
        <begin position="96"/>
        <end position="175"/>
    </location>
</feature>
<comment type="function">
    <text evidence="8">Involved in the cellular defense against the biological effects of O6-methylguanine (O6-MeG) and O4-methylthymine (O4-MeT) in DNA. Repairs the methylated nucleobase in DNA by stoichiometrically transferring the methyl group to a cysteine residue in the enzyme. This is a suicide reaction: the enzyme is irreversibly inactivated.</text>
</comment>
<gene>
    <name evidence="11" type="ORF">GXW71_33430</name>
</gene>
<dbReference type="InterPro" id="IPR036631">
    <property type="entry name" value="MGMT_N_sf"/>
</dbReference>
<evidence type="ECO:0000256" key="7">
    <source>
        <dbReference type="ARBA" id="ARBA00049348"/>
    </source>
</evidence>
<keyword evidence="6 8" id="KW-0234">DNA repair</keyword>
<feature type="domain" description="Methylguanine DNA methyltransferase ribonuclease-like" evidence="10">
    <location>
        <begin position="21"/>
        <end position="91"/>
    </location>
</feature>
<evidence type="ECO:0000256" key="8">
    <source>
        <dbReference type="HAMAP-Rule" id="MF_00772"/>
    </source>
</evidence>
<dbReference type="Pfam" id="PF02870">
    <property type="entry name" value="Methyltransf_1N"/>
    <property type="match status" value="1"/>
</dbReference>
<dbReference type="PANTHER" id="PTHR10815">
    <property type="entry name" value="METHYLATED-DNA--PROTEIN-CYSTEINE METHYLTRANSFERASE"/>
    <property type="match status" value="1"/>
</dbReference>
<keyword evidence="4 8" id="KW-0808">Transferase</keyword>
<dbReference type="InterPro" id="IPR014048">
    <property type="entry name" value="MethylDNA_cys_MeTrfase_DNA-bd"/>
</dbReference>
<dbReference type="InterPro" id="IPR023546">
    <property type="entry name" value="MGMT"/>
</dbReference>
<evidence type="ECO:0000256" key="1">
    <source>
        <dbReference type="ARBA" id="ARBA00001286"/>
    </source>
</evidence>
<evidence type="ECO:0000313" key="11">
    <source>
        <dbReference type="EMBL" id="MBR0669300.1"/>
    </source>
</evidence>
<comment type="similarity">
    <text evidence="8">Belongs to the MGMT family.</text>
</comment>
<comment type="subcellular location">
    <subcellularLocation>
        <location evidence="8">Cytoplasm</location>
    </subcellularLocation>
</comment>
<protein>
    <recommendedName>
        <fullName evidence="8">Methylated-DNA--protein-cysteine methyltransferase</fullName>
        <ecNumber evidence="8">2.1.1.63</ecNumber>
    </recommendedName>
    <alternativeName>
        <fullName evidence="8">6-O-methylguanine-DNA methyltransferase</fullName>
        <shortName evidence="8">MGMT</shortName>
    </alternativeName>
    <alternativeName>
        <fullName evidence="8">O-6-methylguanine-DNA-alkyltransferase</fullName>
    </alternativeName>
</protein>
<evidence type="ECO:0000256" key="4">
    <source>
        <dbReference type="ARBA" id="ARBA00022679"/>
    </source>
</evidence>
<name>A0ABS5FAZ5_9PROT</name>
<dbReference type="CDD" id="cd06445">
    <property type="entry name" value="ATase"/>
    <property type="match status" value="1"/>
</dbReference>
<dbReference type="SUPFAM" id="SSF53155">
    <property type="entry name" value="Methylated DNA-protein cysteine methyltransferase domain"/>
    <property type="match status" value="1"/>
</dbReference>
<evidence type="ECO:0000256" key="3">
    <source>
        <dbReference type="ARBA" id="ARBA00022603"/>
    </source>
</evidence>
<organism evidence="11 12">
    <name type="scientific">Plastoroseomonas hellenica</name>
    <dbReference type="NCBI Taxonomy" id="2687306"/>
    <lineage>
        <taxon>Bacteria</taxon>
        <taxon>Pseudomonadati</taxon>
        <taxon>Pseudomonadota</taxon>
        <taxon>Alphaproteobacteria</taxon>
        <taxon>Acetobacterales</taxon>
        <taxon>Acetobacteraceae</taxon>
        <taxon>Plastoroseomonas</taxon>
    </lineage>
</organism>
<keyword evidence="2 8" id="KW-0963">Cytoplasm</keyword>
<comment type="catalytic activity">
    <reaction evidence="1 8">
        <text>a 4-O-methyl-thymidine in DNA + L-cysteinyl-[protein] = a thymidine in DNA + S-methyl-L-cysteinyl-[protein]</text>
        <dbReference type="Rhea" id="RHEA:53428"/>
        <dbReference type="Rhea" id="RHEA-COMP:10131"/>
        <dbReference type="Rhea" id="RHEA-COMP:10132"/>
        <dbReference type="Rhea" id="RHEA-COMP:13555"/>
        <dbReference type="Rhea" id="RHEA-COMP:13556"/>
        <dbReference type="ChEBI" id="CHEBI:29950"/>
        <dbReference type="ChEBI" id="CHEBI:82612"/>
        <dbReference type="ChEBI" id="CHEBI:137386"/>
        <dbReference type="ChEBI" id="CHEBI:137387"/>
        <dbReference type="EC" id="2.1.1.63"/>
    </reaction>
</comment>
<dbReference type="NCBIfam" id="TIGR00589">
    <property type="entry name" value="ogt"/>
    <property type="match status" value="1"/>
</dbReference>
<dbReference type="InterPro" id="IPR036388">
    <property type="entry name" value="WH-like_DNA-bd_sf"/>
</dbReference>
<evidence type="ECO:0000259" key="10">
    <source>
        <dbReference type="Pfam" id="PF02870"/>
    </source>
</evidence>
<dbReference type="Gene3D" id="3.30.160.70">
    <property type="entry name" value="Methylated DNA-protein cysteine methyltransferase domain"/>
    <property type="match status" value="1"/>
</dbReference>
<dbReference type="Pfam" id="PF01035">
    <property type="entry name" value="DNA_binding_1"/>
    <property type="match status" value="1"/>
</dbReference>
<dbReference type="Proteomes" id="UP001196870">
    <property type="component" value="Unassembled WGS sequence"/>
</dbReference>
<feature type="active site" description="Nucleophile; methyl group acceptor" evidence="8">
    <location>
        <position position="147"/>
    </location>
</feature>
<evidence type="ECO:0000256" key="5">
    <source>
        <dbReference type="ARBA" id="ARBA00022763"/>
    </source>
</evidence>
<evidence type="ECO:0000259" key="9">
    <source>
        <dbReference type="Pfam" id="PF01035"/>
    </source>
</evidence>
<dbReference type="Gene3D" id="1.10.10.10">
    <property type="entry name" value="Winged helix-like DNA-binding domain superfamily/Winged helix DNA-binding domain"/>
    <property type="match status" value="1"/>
</dbReference>
<evidence type="ECO:0000256" key="2">
    <source>
        <dbReference type="ARBA" id="ARBA00022490"/>
    </source>
</evidence>
<comment type="miscellaneous">
    <text evidence="8">This enzyme catalyzes only one turnover and therefore is not strictly catalytic. According to one definition, an enzyme is a biocatalyst that acts repeatedly and over many reaction cycles.</text>
</comment>
<dbReference type="EMBL" id="JAAGBB010000097">
    <property type="protein sequence ID" value="MBR0669300.1"/>
    <property type="molecule type" value="Genomic_DNA"/>
</dbReference>
<keyword evidence="3 8" id="KW-0489">Methyltransferase</keyword>
<comment type="catalytic activity">
    <reaction evidence="7 8">
        <text>a 6-O-methyl-2'-deoxyguanosine in DNA + L-cysteinyl-[protein] = S-methyl-L-cysteinyl-[protein] + a 2'-deoxyguanosine in DNA</text>
        <dbReference type="Rhea" id="RHEA:24000"/>
        <dbReference type="Rhea" id="RHEA-COMP:10131"/>
        <dbReference type="Rhea" id="RHEA-COMP:10132"/>
        <dbReference type="Rhea" id="RHEA-COMP:11367"/>
        <dbReference type="Rhea" id="RHEA-COMP:11368"/>
        <dbReference type="ChEBI" id="CHEBI:29950"/>
        <dbReference type="ChEBI" id="CHEBI:82612"/>
        <dbReference type="ChEBI" id="CHEBI:85445"/>
        <dbReference type="ChEBI" id="CHEBI:85448"/>
        <dbReference type="EC" id="2.1.1.63"/>
    </reaction>
</comment>
<accession>A0ABS5FAZ5</accession>
<proteinExistence type="inferred from homology"/>
<keyword evidence="5 8" id="KW-0227">DNA damage</keyword>
<keyword evidence="12" id="KW-1185">Reference proteome</keyword>
<dbReference type="PROSITE" id="PS00374">
    <property type="entry name" value="MGMT"/>
    <property type="match status" value="1"/>
</dbReference>
<dbReference type="SUPFAM" id="SSF46767">
    <property type="entry name" value="Methylated DNA-protein cysteine methyltransferase, C-terminal domain"/>
    <property type="match status" value="1"/>
</dbReference>
<dbReference type="InterPro" id="IPR036217">
    <property type="entry name" value="MethylDNA_cys_MeTrfase_DNAb"/>
</dbReference>
<dbReference type="InterPro" id="IPR001497">
    <property type="entry name" value="MethylDNA_cys_MeTrfase_AS"/>
</dbReference>
<dbReference type="PANTHER" id="PTHR10815:SF5">
    <property type="entry name" value="METHYLATED-DNA--PROTEIN-CYSTEINE METHYLTRANSFERASE"/>
    <property type="match status" value="1"/>
</dbReference>
<evidence type="ECO:0000256" key="6">
    <source>
        <dbReference type="ARBA" id="ARBA00023204"/>
    </source>
</evidence>
<dbReference type="EC" id="2.1.1.63" evidence="8"/>
<comment type="caution">
    <text evidence="11">The sequence shown here is derived from an EMBL/GenBank/DDBJ whole genome shotgun (WGS) entry which is preliminary data.</text>
</comment>